<evidence type="ECO:0000313" key="2">
    <source>
        <dbReference type="Proteomes" id="UP000254304"/>
    </source>
</evidence>
<dbReference type="Proteomes" id="UP000254304">
    <property type="component" value="Unassembled WGS sequence"/>
</dbReference>
<gene>
    <name evidence="1" type="ORF">NCTC12157_01523</name>
</gene>
<sequence length="68" mass="7671">MFCTAAICQSATRWGRSHCASFAFYCLTNRQGNARAGLGQIFTQNQNGVVLFDFTQGWRGERRCCAER</sequence>
<evidence type="ECO:0000313" key="1">
    <source>
        <dbReference type="EMBL" id="STQ43823.1"/>
    </source>
</evidence>
<accession>A0A377NA02</accession>
<name>A0A377NA02_9GAMM</name>
<dbReference type="AlphaFoldDB" id="A0A377NA02"/>
<protein>
    <submittedName>
        <fullName evidence="1">Uncharacterized protein</fullName>
    </submittedName>
</protein>
<dbReference type="EMBL" id="UGGO01000001">
    <property type="protein sequence ID" value="STQ43823.1"/>
    <property type="molecule type" value="Genomic_DNA"/>
</dbReference>
<proteinExistence type="predicted"/>
<reference evidence="1 2" key="1">
    <citation type="submission" date="2018-06" db="EMBL/GenBank/DDBJ databases">
        <authorList>
            <consortium name="Pathogen Informatics"/>
            <person name="Doyle S."/>
        </authorList>
    </citation>
    <scope>NUCLEOTIDE SEQUENCE [LARGE SCALE GENOMIC DNA]</scope>
    <source>
        <strain evidence="1 2">NCTC12157</strain>
    </source>
</reference>
<organism evidence="1 2">
    <name type="scientific">Ewingella americana</name>
    <dbReference type="NCBI Taxonomy" id="41202"/>
    <lineage>
        <taxon>Bacteria</taxon>
        <taxon>Pseudomonadati</taxon>
        <taxon>Pseudomonadota</taxon>
        <taxon>Gammaproteobacteria</taxon>
        <taxon>Enterobacterales</taxon>
        <taxon>Yersiniaceae</taxon>
        <taxon>Ewingella</taxon>
    </lineage>
</organism>